<protein>
    <submittedName>
        <fullName evidence="1">Uncharacterized protein</fullName>
    </submittedName>
</protein>
<accession>X0U103</accession>
<name>X0U103_9ZZZZ</name>
<organism evidence="1">
    <name type="scientific">marine sediment metagenome</name>
    <dbReference type="NCBI Taxonomy" id="412755"/>
    <lineage>
        <taxon>unclassified sequences</taxon>
        <taxon>metagenomes</taxon>
        <taxon>ecological metagenomes</taxon>
    </lineage>
</organism>
<comment type="caution">
    <text evidence="1">The sequence shown here is derived from an EMBL/GenBank/DDBJ whole genome shotgun (WGS) entry which is preliminary data.</text>
</comment>
<sequence length="183" mass="20691">NDFYVNRLPEELKLPDREGFYSFDTGDGVGTYALPQYIIDIRDFTIDDGDDDAVEPLTFWHDKSAFFAEYPEDVGAATQQPTDILLFGETLYPRPIPDDTYTITAQVTQRPVTEFTLDADLPLQSSWGELIAYGGAIEILADDSDDEGIVSLKIRPFGYDYLLRLLKRKQLARLVGVRSKPEI</sequence>
<reference evidence="1" key="1">
    <citation type="journal article" date="2014" name="Front. Microbiol.">
        <title>High frequency of phylogenetically diverse reductive dehalogenase-homologous genes in deep subseafloor sedimentary metagenomes.</title>
        <authorList>
            <person name="Kawai M."/>
            <person name="Futagami T."/>
            <person name="Toyoda A."/>
            <person name="Takaki Y."/>
            <person name="Nishi S."/>
            <person name="Hori S."/>
            <person name="Arai W."/>
            <person name="Tsubouchi T."/>
            <person name="Morono Y."/>
            <person name="Uchiyama I."/>
            <person name="Ito T."/>
            <person name="Fujiyama A."/>
            <person name="Inagaki F."/>
            <person name="Takami H."/>
        </authorList>
    </citation>
    <scope>NUCLEOTIDE SEQUENCE</scope>
    <source>
        <strain evidence="1">Expedition CK06-06</strain>
    </source>
</reference>
<dbReference type="Pfam" id="PF24175">
    <property type="entry name" value="SU10_adaptor"/>
    <property type="match status" value="1"/>
</dbReference>
<dbReference type="InterPro" id="IPR056209">
    <property type="entry name" value="SU10_adaptor"/>
</dbReference>
<evidence type="ECO:0000313" key="1">
    <source>
        <dbReference type="EMBL" id="GAF99214.1"/>
    </source>
</evidence>
<dbReference type="EMBL" id="BARS01012445">
    <property type="protein sequence ID" value="GAF99214.1"/>
    <property type="molecule type" value="Genomic_DNA"/>
</dbReference>
<gene>
    <name evidence="1" type="ORF">S01H1_22160</name>
</gene>
<proteinExistence type="predicted"/>
<dbReference type="AlphaFoldDB" id="X0U103"/>
<feature type="non-terminal residue" evidence="1">
    <location>
        <position position="1"/>
    </location>
</feature>